<sequence>MQKYEWMSSRSSEPLYHIRLVIRAAGTQMLRTICPQSRGCAARDKLYTSPAFIAIVDYATECIRIFTVARLDGRVGRPQYATSSQTVTARCRYFEILRQLAPLDLKMHHIKSEVKNQRK</sequence>
<organism evidence="1 2">
    <name type="scientific">Eretmocerus hayati</name>
    <dbReference type="NCBI Taxonomy" id="131215"/>
    <lineage>
        <taxon>Eukaryota</taxon>
        <taxon>Metazoa</taxon>
        <taxon>Ecdysozoa</taxon>
        <taxon>Arthropoda</taxon>
        <taxon>Hexapoda</taxon>
        <taxon>Insecta</taxon>
        <taxon>Pterygota</taxon>
        <taxon>Neoptera</taxon>
        <taxon>Endopterygota</taxon>
        <taxon>Hymenoptera</taxon>
        <taxon>Apocrita</taxon>
        <taxon>Proctotrupomorpha</taxon>
        <taxon>Chalcidoidea</taxon>
        <taxon>Aphelinidae</taxon>
        <taxon>Aphelininae</taxon>
        <taxon>Eretmocerus</taxon>
    </lineage>
</organism>
<dbReference type="EMBL" id="CM056741">
    <property type="protein sequence ID" value="KAJ8684749.1"/>
    <property type="molecule type" value="Genomic_DNA"/>
</dbReference>
<evidence type="ECO:0000313" key="2">
    <source>
        <dbReference type="Proteomes" id="UP001239111"/>
    </source>
</evidence>
<gene>
    <name evidence="1" type="ORF">QAD02_020542</name>
</gene>
<accession>A0ACC2PN76</accession>
<evidence type="ECO:0000313" key="1">
    <source>
        <dbReference type="EMBL" id="KAJ8684749.1"/>
    </source>
</evidence>
<protein>
    <submittedName>
        <fullName evidence="1">Uncharacterized protein</fullName>
    </submittedName>
</protein>
<name>A0ACC2PN76_9HYME</name>
<comment type="caution">
    <text evidence="1">The sequence shown here is derived from an EMBL/GenBank/DDBJ whole genome shotgun (WGS) entry which is preliminary data.</text>
</comment>
<keyword evidence="2" id="KW-1185">Reference proteome</keyword>
<dbReference type="Proteomes" id="UP001239111">
    <property type="component" value="Chromosome 1"/>
</dbReference>
<reference evidence="1" key="1">
    <citation type="submission" date="2023-04" db="EMBL/GenBank/DDBJ databases">
        <title>A chromosome-level genome assembly of the parasitoid wasp Eretmocerus hayati.</title>
        <authorList>
            <person name="Zhong Y."/>
            <person name="Liu S."/>
            <person name="Liu Y."/>
        </authorList>
    </citation>
    <scope>NUCLEOTIDE SEQUENCE</scope>
    <source>
        <strain evidence="1">ZJU_SS_LIU_2023</strain>
    </source>
</reference>
<proteinExistence type="predicted"/>